<proteinExistence type="predicted"/>
<name>A0A427B688_ENSVE</name>
<dbReference type="Proteomes" id="UP000287651">
    <property type="component" value="Unassembled WGS sequence"/>
</dbReference>
<gene>
    <name evidence="2" type="ORF">B296_00006364</name>
</gene>
<dbReference type="AlphaFoldDB" id="A0A427B688"/>
<comment type="caution">
    <text evidence="2">The sequence shown here is derived from an EMBL/GenBank/DDBJ whole genome shotgun (WGS) entry which is preliminary data.</text>
</comment>
<dbReference type="EMBL" id="AMZH03000397">
    <property type="protein sequence ID" value="RRT83982.1"/>
    <property type="molecule type" value="Genomic_DNA"/>
</dbReference>
<sequence>MRSCYIFATNIARRRMGGQPRLGLQQGRSATAWPPARGRPTVTKAPAQGAVANDEAVGAALACGQATRVGCPRRDHRGDARPWPIRRGAMPVACVEATAAVQRGKRRT</sequence>
<evidence type="ECO:0000313" key="3">
    <source>
        <dbReference type="Proteomes" id="UP000287651"/>
    </source>
</evidence>
<accession>A0A427B688</accession>
<evidence type="ECO:0000256" key="1">
    <source>
        <dbReference type="SAM" id="MobiDB-lite"/>
    </source>
</evidence>
<organism evidence="2 3">
    <name type="scientific">Ensete ventricosum</name>
    <name type="common">Abyssinian banana</name>
    <name type="synonym">Musa ensete</name>
    <dbReference type="NCBI Taxonomy" id="4639"/>
    <lineage>
        <taxon>Eukaryota</taxon>
        <taxon>Viridiplantae</taxon>
        <taxon>Streptophyta</taxon>
        <taxon>Embryophyta</taxon>
        <taxon>Tracheophyta</taxon>
        <taxon>Spermatophyta</taxon>
        <taxon>Magnoliopsida</taxon>
        <taxon>Liliopsida</taxon>
        <taxon>Zingiberales</taxon>
        <taxon>Musaceae</taxon>
        <taxon>Ensete</taxon>
    </lineage>
</organism>
<evidence type="ECO:0000313" key="2">
    <source>
        <dbReference type="EMBL" id="RRT83982.1"/>
    </source>
</evidence>
<feature type="region of interest" description="Disordered" evidence="1">
    <location>
        <begin position="21"/>
        <end position="43"/>
    </location>
</feature>
<reference evidence="2 3" key="1">
    <citation type="journal article" date="2014" name="Agronomy (Basel)">
        <title>A Draft Genome Sequence for Ensete ventricosum, the Drought-Tolerant Tree Against Hunger.</title>
        <authorList>
            <person name="Harrison J."/>
            <person name="Moore K.A."/>
            <person name="Paszkiewicz K."/>
            <person name="Jones T."/>
            <person name="Grant M."/>
            <person name="Ambacheew D."/>
            <person name="Muzemil S."/>
            <person name="Studholme D.J."/>
        </authorList>
    </citation>
    <scope>NUCLEOTIDE SEQUENCE [LARGE SCALE GENOMIC DNA]</scope>
</reference>
<protein>
    <submittedName>
        <fullName evidence="2">Uncharacterized protein</fullName>
    </submittedName>
</protein>